<dbReference type="EMBL" id="CP001742">
    <property type="protein sequence ID" value="ADL18944.1"/>
    <property type="molecule type" value="Genomic_DNA"/>
</dbReference>
<dbReference type="RefSeq" id="WP_013266456.1">
    <property type="nucleotide sequence ID" value="NC_014374.1"/>
</dbReference>
<dbReference type="KEGG" id="asc:ASAC_0537"/>
<dbReference type="Gene3D" id="1.10.275.10">
    <property type="entry name" value="Fumarase/aspartase (N-terminal domain)"/>
    <property type="match status" value="1"/>
</dbReference>
<name>D9Q0V6_ACIS3</name>
<dbReference type="EC" id="4.2.1.2" evidence="2"/>
<proteinExistence type="predicted"/>
<keyword evidence="2" id="KW-0456">Lyase</keyword>
<dbReference type="STRING" id="666510.ASAC_0537"/>
<dbReference type="GO" id="GO:0006531">
    <property type="term" value="P:aspartate metabolic process"/>
    <property type="evidence" value="ECO:0007669"/>
    <property type="project" value="TreeGrafter"/>
</dbReference>
<evidence type="ECO:0000313" key="3">
    <source>
        <dbReference type="Proteomes" id="UP000000346"/>
    </source>
</evidence>
<protein>
    <submittedName>
        <fullName evidence="2">Fumarate hydratase</fullName>
        <ecNumber evidence="2">4.2.1.2</ecNumber>
    </submittedName>
</protein>
<dbReference type="AlphaFoldDB" id="D9Q0V6"/>
<dbReference type="FunCoup" id="D9Q0V6">
    <property type="interactions" value="181"/>
</dbReference>
<dbReference type="OrthoDB" id="26319at2157"/>
<feature type="domain" description="Fumarate lyase N-terminal" evidence="1">
    <location>
        <begin position="26"/>
        <end position="315"/>
    </location>
</feature>
<dbReference type="Pfam" id="PF00206">
    <property type="entry name" value="Lyase_1"/>
    <property type="match status" value="1"/>
</dbReference>
<dbReference type="InterPro" id="IPR051546">
    <property type="entry name" value="Aspartate_Ammonia-Lyase"/>
</dbReference>
<dbReference type="GeneID" id="9498769"/>
<dbReference type="GO" id="GO:0008797">
    <property type="term" value="F:aspartate ammonia-lyase activity"/>
    <property type="evidence" value="ECO:0007669"/>
    <property type="project" value="TreeGrafter"/>
</dbReference>
<dbReference type="PROSITE" id="PS00163">
    <property type="entry name" value="FUMARATE_LYASES"/>
    <property type="match status" value="1"/>
</dbReference>
<dbReference type="HOGENOM" id="CLU_021594_4_1_2"/>
<dbReference type="GO" id="GO:0004333">
    <property type="term" value="F:fumarate hydratase activity"/>
    <property type="evidence" value="ECO:0007669"/>
    <property type="project" value="UniProtKB-EC"/>
</dbReference>
<keyword evidence="3" id="KW-1185">Reference proteome</keyword>
<dbReference type="PRINTS" id="PR00149">
    <property type="entry name" value="FUMRATELYASE"/>
</dbReference>
<sequence length="440" mass="46675">MSSYAERARPYYLETGTRPPRRLIWAVAMIKAAAARANRELGLLDAVKASAIESSALEVAKGAHDDKVTVDVFQTGSGTGINMNINDVVADLASGLCGCRVHPNDDVNMSQSSNDVMPTALRLAAVAAINEDLLPAVRELVSALREAGSRFSDAVRPGRTHLRDALPITLGQQMEAYAHMVERDLSAVTSVLGLLYEVPLGGTAVGTGANTDPRFAEVALKELSSLSGVSLRPSPSKSALMRSLSDVVALSGALRSLALDMLRISNDLRLLNSGPNTGLNEVEVPVDVPGSSMMPGKKNPVTLEAVNQGAAQVLGYDQAIAWGASLGELELNMGIPVVAYNVLKEVELLAEMARKLARTVSQVIPHRERMLQLAASSQALVTFLSPLVGYDVAAAISEAISRGASLEDAVRSAVKDEEKARKVVELLSDVRKLTGPVRLR</sequence>
<dbReference type="Gene3D" id="1.20.200.10">
    <property type="entry name" value="Fumarase/aspartase (Central domain)"/>
    <property type="match status" value="1"/>
</dbReference>
<accession>D9Q0V6</accession>
<dbReference type="Proteomes" id="UP000000346">
    <property type="component" value="Chromosome"/>
</dbReference>
<dbReference type="InParanoid" id="D9Q0V6"/>
<dbReference type="PRINTS" id="PR00145">
    <property type="entry name" value="ARGSUCLYASE"/>
</dbReference>
<dbReference type="GO" id="GO:0005829">
    <property type="term" value="C:cytosol"/>
    <property type="evidence" value="ECO:0007669"/>
    <property type="project" value="TreeGrafter"/>
</dbReference>
<evidence type="ECO:0000313" key="2">
    <source>
        <dbReference type="EMBL" id="ADL18944.1"/>
    </source>
</evidence>
<reference evidence="2 3" key="1">
    <citation type="journal article" date="2010" name="Appl. Environ. Microbiol.">
        <title>The genome sequence of the crenarchaeon Acidilobus saccharovorans supports a new order, Acidilobales, and suggests an important ecological role in terrestrial acidic hot springs.</title>
        <authorList>
            <person name="Mardanov A.V."/>
            <person name="Svetlitchnyi V.A."/>
            <person name="Beletsky A.V."/>
            <person name="Prokofeva M.I."/>
            <person name="Bonch-Osmolovskaya E.A."/>
            <person name="Ravin N.V."/>
            <person name="Skryabin K.G."/>
        </authorList>
    </citation>
    <scope>NUCLEOTIDE SEQUENCE [LARGE SCALE GENOMIC DNA]</scope>
    <source>
        <strain evidence="3">DSM 16705 / JCM 18335 / VKM B-2471 / 345-15</strain>
    </source>
</reference>
<dbReference type="InterPro" id="IPR008948">
    <property type="entry name" value="L-Aspartase-like"/>
</dbReference>
<dbReference type="InterPro" id="IPR020557">
    <property type="entry name" value="Fumarate_lyase_CS"/>
</dbReference>
<dbReference type="InterPro" id="IPR000362">
    <property type="entry name" value="Fumarate_lyase_fam"/>
</dbReference>
<dbReference type="SUPFAM" id="SSF48557">
    <property type="entry name" value="L-aspartase-like"/>
    <property type="match status" value="1"/>
</dbReference>
<dbReference type="PANTHER" id="PTHR42696:SF2">
    <property type="entry name" value="ASPARTATE AMMONIA-LYASE"/>
    <property type="match status" value="1"/>
</dbReference>
<dbReference type="InterPro" id="IPR022761">
    <property type="entry name" value="Fumarate_lyase_N"/>
</dbReference>
<dbReference type="InterPro" id="IPR024083">
    <property type="entry name" value="Fumarase/histidase_N"/>
</dbReference>
<dbReference type="PANTHER" id="PTHR42696">
    <property type="entry name" value="ASPARTATE AMMONIA-LYASE"/>
    <property type="match status" value="1"/>
</dbReference>
<organism evidence="2 3">
    <name type="scientific">Acidilobus saccharovorans (strain DSM 16705 / JCM 18335 / VKM B-2471 / 345-15)</name>
    <dbReference type="NCBI Taxonomy" id="666510"/>
    <lineage>
        <taxon>Archaea</taxon>
        <taxon>Thermoproteota</taxon>
        <taxon>Thermoprotei</taxon>
        <taxon>Acidilobales</taxon>
        <taxon>Acidilobaceae</taxon>
        <taxon>Acidilobus</taxon>
    </lineage>
</organism>
<gene>
    <name evidence="2" type="ordered locus">ASAC_0537</name>
</gene>
<dbReference type="eggNOG" id="arCOG01749">
    <property type="taxonomic scope" value="Archaea"/>
</dbReference>
<evidence type="ECO:0000259" key="1">
    <source>
        <dbReference type="Pfam" id="PF00206"/>
    </source>
</evidence>